<sequence length="409" mass="45851">MMRIMLPVSVVQLFLVLSLSGVTFACQSRHKSSKQVPAVERTDSCLSNPEHTYEVFVPARQSADTRLPLLVAIDPHGSGKTAVEHLREAATTYPAVLVASNLIQNDDPHYMDELQQLITDIKKRFPVGKQIYLAGFSGGARMALGYAAKHQVDGVIACGAFASPDQLTAISCPVMGLIGMDDFNFPEMVQYILKPELTPSNVHIELTEASHAWPDKSRLTNVFGWFRLSAQSGKKDNKQQIRRFTKVQHARIDSLAGAGALLQAACISRNMASVKAFDNAGSFDTLTNELARRSAYQEQISQLTASLQFEFNRRQLFLQSLFSKDENWWKNEISALHEKMVTEPNLVQRMAYKRLGGFLGIVCYSYAKQLAGQKDIPHLEKILTIYRLAEPDNRDMQHYTEVLKGLEWK</sequence>
<dbReference type="Gene3D" id="3.40.50.1820">
    <property type="entry name" value="alpha/beta hydrolase"/>
    <property type="match status" value="1"/>
</dbReference>
<proteinExistence type="predicted"/>
<keyword evidence="3" id="KW-1185">Reference proteome</keyword>
<dbReference type="PROSITE" id="PS51257">
    <property type="entry name" value="PROKAR_LIPOPROTEIN"/>
    <property type="match status" value="1"/>
</dbReference>
<feature type="domain" description="Dienelactone hydrolase" evidence="1">
    <location>
        <begin position="103"/>
        <end position="218"/>
    </location>
</feature>
<comment type="caution">
    <text evidence="2">The sequence shown here is derived from an EMBL/GenBank/DDBJ whole genome shotgun (WGS) entry which is preliminary data.</text>
</comment>
<dbReference type="InterPro" id="IPR002925">
    <property type="entry name" value="Dienelactn_hydro"/>
</dbReference>
<dbReference type="Pfam" id="PF01738">
    <property type="entry name" value="DLH"/>
    <property type="match status" value="1"/>
</dbReference>
<evidence type="ECO:0000313" key="3">
    <source>
        <dbReference type="Proteomes" id="UP000396862"/>
    </source>
</evidence>
<organism evidence="2 3">
    <name type="scientific">Prolixibacter denitrificans</name>
    <dbReference type="NCBI Taxonomy" id="1541063"/>
    <lineage>
        <taxon>Bacteria</taxon>
        <taxon>Pseudomonadati</taxon>
        <taxon>Bacteroidota</taxon>
        <taxon>Bacteroidia</taxon>
        <taxon>Marinilabiliales</taxon>
        <taxon>Prolixibacteraceae</taxon>
        <taxon>Prolixibacter</taxon>
    </lineage>
</organism>
<name>A0ABQ0ZKB9_9BACT</name>
<dbReference type="EMBL" id="BLAU01000001">
    <property type="protein sequence ID" value="GET21932.1"/>
    <property type="molecule type" value="Genomic_DNA"/>
</dbReference>
<dbReference type="RefSeq" id="WP_106541988.1">
    <property type="nucleotide sequence ID" value="NZ_BLAU01000001.1"/>
</dbReference>
<dbReference type="Proteomes" id="UP000396862">
    <property type="component" value="Unassembled WGS sequence"/>
</dbReference>
<reference evidence="2 3" key="1">
    <citation type="submission" date="2019-10" db="EMBL/GenBank/DDBJ databases">
        <title>Prolixibacter strains distinguished by the presence of nitrate reductase genes were adept at nitrate-dependent anaerobic corrosion of metallic iron and carbon steel.</title>
        <authorList>
            <person name="Iino T."/>
            <person name="Shono N."/>
            <person name="Ito K."/>
            <person name="Nakamura R."/>
            <person name="Sueoka K."/>
            <person name="Harayama S."/>
            <person name="Ohkuma M."/>
        </authorList>
    </citation>
    <scope>NUCLEOTIDE SEQUENCE [LARGE SCALE GENOMIC DNA]</scope>
    <source>
        <strain evidence="2 3">MIC1-1</strain>
    </source>
</reference>
<evidence type="ECO:0000259" key="1">
    <source>
        <dbReference type="Pfam" id="PF01738"/>
    </source>
</evidence>
<dbReference type="InterPro" id="IPR029058">
    <property type="entry name" value="AB_hydrolase_fold"/>
</dbReference>
<gene>
    <name evidence="2" type="ORF">JCM18694_21780</name>
</gene>
<evidence type="ECO:0000313" key="2">
    <source>
        <dbReference type="EMBL" id="GET21932.1"/>
    </source>
</evidence>
<protein>
    <recommendedName>
        <fullName evidence="1">Dienelactone hydrolase domain-containing protein</fullName>
    </recommendedName>
</protein>
<accession>A0ABQ0ZKB9</accession>
<dbReference type="SUPFAM" id="SSF53474">
    <property type="entry name" value="alpha/beta-Hydrolases"/>
    <property type="match status" value="1"/>
</dbReference>